<dbReference type="PROSITE" id="PS51358">
    <property type="entry name" value="NOP"/>
    <property type="match status" value="1"/>
</dbReference>
<gene>
    <name evidence="11" type="ORF">BJ684DRAFT_10569</name>
</gene>
<keyword evidence="6" id="KW-0508">mRNA splicing</keyword>
<dbReference type="GO" id="GO:0000244">
    <property type="term" value="P:spliceosomal tri-snRNP complex assembly"/>
    <property type="evidence" value="ECO:0007669"/>
    <property type="project" value="InterPro"/>
</dbReference>
<evidence type="ECO:0000256" key="5">
    <source>
        <dbReference type="ARBA" id="ARBA00022884"/>
    </source>
</evidence>
<dbReference type="EMBL" id="KZ988116">
    <property type="protein sequence ID" value="RKP13074.1"/>
    <property type="molecule type" value="Genomic_DNA"/>
</dbReference>
<feature type="compositionally biased region" description="Basic residues" evidence="9">
    <location>
        <begin position="333"/>
        <end position="343"/>
    </location>
</feature>
<reference evidence="12" key="1">
    <citation type="journal article" date="2018" name="Nat. Microbiol.">
        <title>Leveraging single-cell genomics to expand the fungal tree of life.</title>
        <authorList>
            <person name="Ahrendt S.R."/>
            <person name="Quandt C.A."/>
            <person name="Ciobanu D."/>
            <person name="Clum A."/>
            <person name="Salamov A."/>
            <person name="Andreopoulos B."/>
            <person name="Cheng J.F."/>
            <person name="Woyke T."/>
            <person name="Pelin A."/>
            <person name="Henrissat B."/>
            <person name="Reynolds N.K."/>
            <person name="Benny G.L."/>
            <person name="Smith M.E."/>
            <person name="James T.Y."/>
            <person name="Grigoriev I.V."/>
        </authorList>
    </citation>
    <scope>NUCLEOTIDE SEQUENCE [LARGE SCALE GENOMIC DNA]</scope>
</reference>
<dbReference type="InterPro" id="IPR027105">
    <property type="entry name" value="Prp31"/>
</dbReference>
<evidence type="ECO:0000256" key="9">
    <source>
        <dbReference type="SAM" id="MobiDB-lite"/>
    </source>
</evidence>
<dbReference type="SUPFAM" id="SSF89124">
    <property type="entry name" value="Nop domain"/>
    <property type="match status" value="1"/>
</dbReference>
<feature type="domain" description="Nop" evidence="10">
    <location>
        <begin position="196"/>
        <end position="315"/>
    </location>
</feature>
<evidence type="ECO:0000259" key="10">
    <source>
        <dbReference type="PROSITE" id="PS51358"/>
    </source>
</evidence>
<keyword evidence="7" id="KW-0539">Nucleus</keyword>
<dbReference type="PANTHER" id="PTHR13904:SF0">
    <property type="entry name" value="U4_U6 SMALL NUCLEAR RIBONUCLEOPROTEIN PRP31"/>
    <property type="match status" value="1"/>
</dbReference>
<keyword evidence="5" id="KW-0694">RNA-binding</keyword>
<comment type="subcellular location">
    <subcellularLocation>
        <location evidence="1">Nucleus</location>
    </subcellularLocation>
</comment>
<keyword evidence="4" id="KW-0747">Spliceosome</keyword>
<dbReference type="GO" id="GO:0003723">
    <property type="term" value="F:RNA binding"/>
    <property type="evidence" value="ECO:0007669"/>
    <property type="project" value="UniProtKB-KW"/>
</dbReference>
<dbReference type="AlphaFoldDB" id="A0A4P9Y328"/>
<dbReference type="InterPro" id="IPR042239">
    <property type="entry name" value="Nop_C"/>
</dbReference>
<evidence type="ECO:0000256" key="8">
    <source>
        <dbReference type="ARBA" id="ARBA00023274"/>
    </source>
</evidence>
<organism evidence="11 12">
    <name type="scientific">Piptocephalis cylindrospora</name>
    <dbReference type="NCBI Taxonomy" id="1907219"/>
    <lineage>
        <taxon>Eukaryota</taxon>
        <taxon>Fungi</taxon>
        <taxon>Fungi incertae sedis</taxon>
        <taxon>Zoopagomycota</taxon>
        <taxon>Zoopagomycotina</taxon>
        <taxon>Zoopagomycetes</taxon>
        <taxon>Zoopagales</taxon>
        <taxon>Piptocephalidaceae</taxon>
        <taxon>Piptocephalis</taxon>
    </lineage>
</organism>
<evidence type="ECO:0000313" key="11">
    <source>
        <dbReference type="EMBL" id="RKP13074.1"/>
    </source>
</evidence>
<dbReference type="GO" id="GO:0071011">
    <property type="term" value="C:precatalytic spliceosome"/>
    <property type="evidence" value="ECO:0007669"/>
    <property type="project" value="TreeGrafter"/>
</dbReference>
<dbReference type="Gene3D" id="1.10.287.4070">
    <property type="match status" value="1"/>
</dbReference>
<evidence type="ECO:0000313" key="12">
    <source>
        <dbReference type="Proteomes" id="UP000267251"/>
    </source>
</evidence>
<dbReference type="Gene3D" id="1.10.246.90">
    <property type="entry name" value="Nop domain"/>
    <property type="match status" value="1"/>
</dbReference>
<proteinExistence type="inferred from homology"/>
<evidence type="ECO:0000256" key="2">
    <source>
        <dbReference type="ARBA" id="ARBA00005572"/>
    </source>
</evidence>
<evidence type="ECO:0000256" key="7">
    <source>
        <dbReference type="ARBA" id="ARBA00023242"/>
    </source>
</evidence>
<dbReference type="InterPro" id="IPR002687">
    <property type="entry name" value="Nop_dom"/>
</dbReference>
<evidence type="ECO:0000256" key="4">
    <source>
        <dbReference type="ARBA" id="ARBA00022728"/>
    </source>
</evidence>
<accession>A0A4P9Y328</accession>
<dbReference type="InterPro" id="IPR012976">
    <property type="entry name" value="NOSIC"/>
</dbReference>
<evidence type="ECO:0000256" key="1">
    <source>
        <dbReference type="ARBA" id="ARBA00004123"/>
    </source>
</evidence>
<protein>
    <recommendedName>
        <fullName evidence="10">Nop domain-containing protein</fullName>
    </recommendedName>
</protein>
<keyword evidence="8" id="KW-0687">Ribonucleoprotein</keyword>
<dbReference type="Pfam" id="PF01798">
    <property type="entry name" value="Nop"/>
    <property type="match status" value="1"/>
</dbReference>
<dbReference type="GO" id="GO:0046540">
    <property type="term" value="C:U4/U6 x U5 tri-snRNP complex"/>
    <property type="evidence" value="ECO:0007669"/>
    <property type="project" value="InterPro"/>
</dbReference>
<dbReference type="FunFam" id="1.10.246.90:FF:000002">
    <property type="entry name" value="U4/U6 small nuclear ribonucleoprotein Prp31"/>
    <property type="match status" value="1"/>
</dbReference>
<dbReference type="PANTHER" id="PTHR13904">
    <property type="entry name" value="PRE-MRNA SPLICING FACTOR PRP31"/>
    <property type="match status" value="1"/>
</dbReference>
<evidence type="ECO:0000256" key="6">
    <source>
        <dbReference type="ARBA" id="ARBA00023187"/>
    </source>
</evidence>
<dbReference type="GO" id="GO:0005687">
    <property type="term" value="C:U4 snRNP"/>
    <property type="evidence" value="ECO:0007669"/>
    <property type="project" value="TreeGrafter"/>
</dbReference>
<keyword evidence="12" id="KW-1185">Reference proteome</keyword>
<dbReference type="InterPro" id="IPR019175">
    <property type="entry name" value="Prp31_C"/>
</dbReference>
<comment type="similarity">
    <text evidence="2">Belongs to the PRP31 family.</text>
</comment>
<evidence type="ECO:0000256" key="3">
    <source>
        <dbReference type="ARBA" id="ARBA00022664"/>
    </source>
</evidence>
<dbReference type="Pfam" id="PF09785">
    <property type="entry name" value="Prp31_C"/>
    <property type="match status" value="1"/>
</dbReference>
<keyword evidence="3" id="KW-0507">mRNA processing</keyword>
<feature type="region of interest" description="Disordered" evidence="9">
    <location>
        <begin position="1"/>
        <end position="37"/>
    </location>
</feature>
<dbReference type="InterPro" id="IPR036070">
    <property type="entry name" value="Nop_dom_sf"/>
</dbReference>
<name>A0A4P9Y328_9FUNG</name>
<feature type="compositionally biased region" description="Basic and acidic residues" evidence="9">
    <location>
        <begin position="1"/>
        <end position="10"/>
    </location>
</feature>
<dbReference type="Proteomes" id="UP000267251">
    <property type="component" value="Unassembled WGS sequence"/>
</dbReference>
<dbReference type="OrthoDB" id="4771285at2759"/>
<sequence length="478" mass="51883">MGSPTIKHDSQTTLSEGTSREASEEAPNGSSGHPSVRNVAKLWHSSRLRDTMAGIRKYQEDDSRRLVGMVEEDPEYKLVVQGNRLIVDIDNEVILLHKYLRDVYVKRFEELETLTTNPYTYARALKAIGNHEKITESLLDGILPPAVIMVMVTATLGPPLDPEALENAKEGADMLLSLEEARDEILGYVESRMGMIAPNLSALVGSATAAQMIGSAGGLTSLSRMPACNVQVLGANKVASNMGFSKATVQRHIGFVYHADPLKDMQGDLRTKGVRILAAKCSLASRVDVARTSEDGEMGRGLREQVEQKLEKLQEPAPNRGVKALPAPDEMPKKRRGGRRARKQKESLQMSEMRKAQNRVQFGVAEEEILDGDEMVGLGMAGSAGVESGKIRASAGDKRKVGMSKATVKRLRTMSGTSGGGSAHGLSTSLVFTPVQGIELQTPQAPDPSKRLKEINEGWFSSMARFKKEKDSTGKGSN</sequence>
<dbReference type="SMART" id="SM00931">
    <property type="entry name" value="NOSIC"/>
    <property type="match status" value="1"/>
</dbReference>
<feature type="region of interest" description="Disordered" evidence="9">
    <location>
        <begin position="316"/>
        <end position="355"/>
    </location>
</feature>